<sequence>MIGHSIAMTTNIANPILYAWLNASFKELFVRTFTHSKPNKQVTVERPSRISVNGVANGYCRNHSIVMLNGVREPSDSV</sequence>
<dbReference type="Proteomes" id="UP000887540">
    <property type="component" value="Unplaced"/>
</dbReference>
<keyword evidence="1" id="KW-1185">Reference proteome</keyword>
<dbReference type="WBParaSite" id="ACRNAN_scaffold4148.g10403.t1">
    <property type="protein sequence ID" value="ACRNAN_scaffold4148.g10403.t1"/>
    <property type="gene ID" value="ACRNAN_scaffold4148.g10403"/>
</dbReference>
<dbReference type="AlphaFoldDB" id="A0A914DVK0"/>
<organism evidence="1 2">
    <name type="scientific">Acrobeloides nanus</name>
    <dbReference type="NCBI Taxonomy" id="290746"/>
    <lineage>
        <taxon>Eukaryota</taxon>
        <taxon>Metazoa</taxon>
        <taxon>Ecdysozoa</taxon>
        <taxon>Nematoda</taxon>
        <taxon>Chromadorea</taxon>
        <taxon>Rhabditida</taxon>
        <taxon>Tylenchina</taxon>
        <taxon>Cephalobomorpha</taxon>
        <taxon>Cephaloboidea</taxon>
        <taxon>Cephalobidae</taxon>
        <taxon>Acrobeloides</taxon>
    </lineage>
</organism>
<evidence type="ECO:0000313" key="1">
    <source>
        <dbReference type="Proteomes" id="UP000887540"/>
    </source>
</evidence>
<reference evidence="2" key="1">
    <citation type="submission" date="2022-11" db="UniProtKB">
        <authorList>
            <consortium name="WormBaseParasite"/>
        </authorList>
    </citation>
    <scope>IDENTIFICATION</scope>
</reference>
<proteinExistence type="predicted"/>
<evidence type="ECO:0000313" key="2">
    <source>
        <dbReference type="WBParaSite" id="ACRNAN_scaffold4148.g10403.t1"/>
    </source>
</evidence>
<accession>A0A914DVK0</accession>
<protein>
    <submittedName>
        <fullName evidence="2">G-protein coupled receptors family 1 profile domain-containing protein</fullName>
    </submittedName>
</protein>
<name>A0A914DVK0_9BILA</name>